<dbReference type="GO" id="GO:0043041">
    <property type="term" value="P:amino acid activation for nonribosomal peptide biosynthetic process"/>
    <property type="evidence" value="ECO:0007669"/>
    <property type="project" value="TreeGrafter"/>
</dbReference>
<dbReference type="Gene3D" id="3.30.559.30">
    <property type="entry name" value="Nonribosomal peptide synthetase, condensation domain"/>
    <property type="match status" value="1"/>
</dbReference>
<sequence>MPIAIGFPVNLRTHKLHNSVGYGISTVMVAGDTSNSPEKVVSGISMEVSQAMSHSFLSYDELVELSPSKKLFSVMIIFDDYSIEDNDVFRVDYIAAATTKFEISIFIDAKSDYIRVEYNKELYDESFIKSFLNIFDSVVSDWFATPTQTLGSETRQLLHVNGVIYDTTDIKHHLDFLEASGLRVTTNSNGLLLSYNGDTNQNEVIREKLKQLPVPLRPKQIVFQRTEIFEFPLSTQQLQMYYLSLENSSSHILPFLRKFPKTTPSNHIQKALLYEIQRHESLRTIFFEFEGEPRQLVLSMTEAYIALYIEETHDLSKSLKVFMEEYVDLLEGVPLRAVLLETSEYFVAMLRLHHIISDGWSTSMLERELEEILQKLNTYQNFDLKRQTVSYKKYCLEMKPIPEINSLYIEKLTKADSIPETSSYRGCIEVLRFNFSESVARQWMRRCGVSFFVVMLEILSKSIINEYALTSINIGSTSFWSLVMVKKCFWLLSK</sequence>
<gene>
    <name evidence="2" type="ORF">KIN20_024120</name>
</gene>
<comment type="caution">
    <text evidence="2">The sequence shown here is derived from an EMBL/GenBank/DDBJ whole genome shotgun (WGS) entry which is preliminary data.</text>
</comment>
<feature type="domain" description="Condensation" evidence="1">
    <location>
        <begin position="2"/>
        <end position="153"/>
    </location>
</feature>
<dbReference type="PANTHER" id="PTHR45527:SF1">
    <property type="entry name" value="FATTY ACID SYNTHASE"/>
    <property type="match status" value="1"/>
</dbReference>
<feature type="domain" description="Condensation" evidence="1">
    <location>
        <begin position="231"/>
        <end position="397"/>
    </location>
</feature>
<dbReference type="GO" id="GO:0003824">
    <property type="term" value="F:catalytic activity"/>
    <property type="evidence" value="ECO:0007669"/>
    <property type="project" value="InterPro"/>
</dbReference>
<dbReference type="GO" id="GO:0005737">
    <property type="term" value="C:cytoplasm"/>
    <property type="evidence" value="ECO:0007669"/>
    <property type="project" value="TreeGrafter"/>
</dbReference>
<dbReference type="InterPro" id="IPR023213">
    <property type="entry name" value="CAT-like_dom_sf"/>
</dbReference>
<dbReference type="Pfam" id="PF00668">
    <property type="entry name" value="Condensation"/>
    <property type="match status" value="2"/>
</dbReference>
<reference evidence="2" key="1">
    <citation type="submission" date="2021-06" db="EMBL/GenBank/DDBJ databases">
        <title>Parelaphostrongylus tenuis whole genome reference sequence.</title>
        <authorList>
            <person name="Garwood T.J."/>
            <person name="Larsen P.A."/>
            <person name="Fountain-Jones N.M."/>
            <person name="Garbe J.R."/>
            <person name="Macchietto M.G."/>
            <person name="Kania S.A."/>
            <person name="Gerhold R.W."/>
            <person name="Richards J.E."/>
            <person name="Wolf T.M."/>
        </authorList>
    </citation>
    <scope>NUCLEOTIDE SEQUENCE</scope>
    <source>
        <strain evidence="2">MNPRO001-30</strain>
        <tissue evidence="2">Meninges</tissue>
    </source>
</reference>
<organism evidence="2 3">
    <name type="scientific">Parelaphostrongylus tenuis</name>
    <name type="common">Meningeal worm</name>
    <dbReference type="NCBI Taxonomy" id="148309"/>
    <lineage>
        <taxon>Eukaryota</taxon>
        <taxon>Metazoa</taxon>
        <taxon>Ecdysozoa</taxon>
        <taxon>Nematoda</taxon>
        <taxon>Chromadorea</taxon>
        <taxon>Rhabditida</taxon>
        <taxon>Rhabditina</taxon>
        <taxon>Rhabditomorpha</taxon>
        <taxon>Strongyloidea</taxon>
        <taxon>Metastrongylidae</taxon>
        <taxon>Parelaphostrongylus</taxon>
    </lineage>
</organism>
<dbReference type="EMBL" id="JAHQIW010004874">
    <property type="protein sequence ID" value="KAJ1364108.1"/>
    <property type="molecule type" value="Genomic_DNA"/>
</dbReference>
<dbReference type="GO" id="GO:0044550">
    <property type="term" value="P:secondary metabolite biosynthetic process"/>
    <property type="evidence" value="ECO:0007669"/>
    <property type="project" value="TreeGrafter"/>
</dbReference>
<dbReference type="Proteomes" id="UP001196413">
    <property type="component" value="Unassembled WGS sequence"/>
</dbReference>
<dbReference type="AlphaFoldDB" id="A0AAD5QTE3"/>
<dbReference type="Gene3D" id="3.30.559.10">
    <property type="entry name" value="Chloramphenicol acetyltransferase-like domain"/>
    <property type="match status" value="2"/>
</dbReference>
<evidence type="ECO:0000259" key="1">
    <source>
        <dbReference type="Pfam" id="PF00668"/>
    </source>
</evidence>
<dbReference type="SUPFAM" id="SSF52777">
    <property type="entry name" value="CoA-dependent acyltransferases"/>
    <property type="match status" value="2"/>
</dbReference>
<proteinExistence type="predicted"/>
<dbReference type="PANTHER" id="PTHR45527">
    <property type="entry name" value="NONRIBOSOMAL PEPTIDE SYNTHETASE"/>
    <property type="match status" value="1"/>
</dbReference>
<keyword evidence="3" id="KW-1185">Reference proteome</keyword>
<dbReference type="GO" id="GO:0031177">
    <property type="term" value="F:phosphopantetheine binding"/>
    <property type="evidence" value="ECO:0007669"/>
    <property type="project" value="TreeGrafter"/>
</dbReference>
<protein>
    <recommendedName>
        <fullName evidence="1">Condensation domain-containing protein</fullName>
    </recommendedName>
</protein>
<dbReference type="InterPro" id="IPR001242">
    <property type="entry name" value="Condensation_dom"/>
</dbReference>
<accession>A0AAD5QTE3</accession>
<evidence type="ECO:0000313" key="2">
    <source>
        <dbReference type="EMBL" id="KAJ1364108.1"/>
    </source>
</evidence>
<evidence type="ECO:0000313" key="3">
    <source>
        <dbReference type="Proteomes" id="UP001196413"/>
    </source>
</evidence>
<name>A0AAD5QTE3_PARTN</name>